<evidence type="ECO:0000313" key="4">
    <source>
        <dbReference type="Proteomes" id="UP000198406"/>
    </source>
</evidence>
<dbReference type="Gene3D" id="3.90.75.20">
    <property type="match status" value="1"/>
</dbReference>
<feature type="region of interest" description="Disordered" evidence="1">
    <location>
        <begin position="145"/>
        <end position="182"/>
    </location>
</feature>
<feature type="compositionally biased region" description="Basic and acidic residues" evidence="1">
    <location>
        <begin position="950"/>
        <end position="964"/>
    </location>
</feature>
<dbReference type="PROSITE" id="PS50053">
    <property type="entry name" value="UBIQUITIN_2"/>
    <property type="match status" value="1"/>
</dbReference>
<dbReference type="InterPro" id="IPR044925">
    <property type="entry name" value="His-Me_finger_sf"/>
</dbReference>
<dbReference type="PANTHER" id="PTHR10666">
    <property type="entry name" value="UBIQUITIN"/>
    <property type="match status" value="1"/>
</dbReference>
<feature type="compositionally biased region" description="Basic and acidic residues" evidence="1">
    <location>
        <begin position="690"/>
        <end position="704"/>
    </location>
</feature>
<dbReference type="OrthoDB" id="428577at2759"/>
<dbReference type="InterPro" id="IPR029071">
    <property type="entry name" value="Ubiquitin-like_domsf"/>
</dbReference>
<feature type="domain" description="Ubiquitin-like" evidence="2">
    <location>
        <begin position="283"/>
        <end position="358"/>
    </location>
</feature>
<feature type="compositionally biased region" description="Acidic residues" evidence="1">
    <location>
        <begin position="1053"/>
        <end position="1073"/>
    </location>
</feature>
<gene>
    <name evidence="3" type="ORF">FisN_4Hu376</name>
</gene>
<dbReference type="SUPFAM" id="SSF54060">
    <property type="entry name" value="His-Me finger endonucleases"/>
    <property type="match status" value="1"/>
</dbReference>
<protein>
    <recommendedName>
        <fullName evidence="2">Ubiquitin-like domain-containing protein</fullName>
    </recommendedName>
</protein>
<accession>A0A1Z5KQ46</accession>
<proteinExistence type="predicted"/>
<organism evidence="3 4">
    <name type="scientific">Fistulifera solaris</name>
    <name type="common">Oleaginous diatom</name>
    <dbReference type="NCBI Taxonomy" id="1519565"/>
    <lineage>
        <taxon>Eukaryota</taxon>
        <taxon>Sar</taxon>
        <taxon>Stramenopiles</taxon>
        <taxon>Ochrophyta</taxon>
        <taxon>Bacillariophyta</taxon>
        <taxon>Bacillariophyceae</taxon>
        <taxon>Bacillariophycidae</taxon>
        <taxon>Naviculales</taxon>
        <taxon>Naviculaceae</taxon>
        <taxon>Fistulifera</taxon>
    </lineage>
</organism>
<evidence type="ECO:0000313" key="3">
    <source>
        <dbReference type="EMBL" id="GAX28433.1"/>
    </source>
</evidence>
<evidence type="ECO:0000259" key="2">
    <source>
        <dbReference type="PROSITE" id="PS50053"/>
    </source>
</evidence>
<dbReference type="Gene3D" id="3.10.20.90">
    <property type="entry name" value="Phosphatidylinositol 3-kinase Catalytic Subunit, Chain A, domain 1"/>
    <property type="match status" value="1"/>
</dbReference>
<dbReference type="SMART" id="SM00213">
    <property type="entry name" value="UBQ"/>
    <property type="match status" value="1"/>
</dbReference>
<dbReference type="Pfam" id="PF00240">
    <property type="entry name" value="ubiquitin"/>
    <property type="match status" value="1"/>
</dbReference>
<dbReference type="Proteomes" id="UP000198406">
    <property type="component" value="Unassembled WGS sequence"/>
</dbReference>
<reference evidence="3 4" key="1">
    <citation type="journal article" date="2015" name="Plant Cell">
        <title>Oil accumulation by the oleaginous diatom Fistulifera solaris as revealed by the genome and transcriptome.</title>
        <authorList>
            <person name="Tanaka T."/>
            <person name="Maeda Y."/>
            <person name="Veluchamy A."/>
            <person name="Tanaka M."/>
            <person name="Abida H."/>
            <person name="Marechal E."/>
            <person name="Bowler C."/>
            <person name="Muto M."/>
            <person name="Sunaga Y."/>
            <person name="Tanaka M."/>
            <person name="Yoshino T."/>
            <person name="Taniguchi T."/>
            <person name="Fukuda Y."/>
            <person name="Nemoto M."/>
            <person name="Matsumoto M."/>
            <person name="Wong P.S."/>
            <person name="Aburatani S."/>
            <person name="Fujibuchi W."/>
        </authorList>
    </citation>
    <scope>NUCLEOTIDE SEQUENCE [LARGE SCALE GENOMIC DNA]</scope>
    <source>
        <strain evidence="3 4">JPCC DA0580</strain>
    </source>
</reference>
<feature type="region of interest" description="Disordered" evidence="1">
    <location>
        <begin position="938"/>
        <end position="983"/>
    </location>
</feature>
<feature type="compositionally biased region" description="Basic residues" evidence="1">
    <location>
        <begin position="158"/>
        <end position="182"/>
    </location>
</feature>
<comment type="caution">
    <text evidence="3">The sequence shown here is derived from an EMBL/GenBank/DDBJ whole genome shotgun (WGS) entry which is preliminary data.</text>
</comment>
<dbReference type="SUPFAM" id="SSF54236">
    <property type="entry name" value="Ubiquitin-like"/>
    <property type="match status" value="1"/>
</dbReference>
<dbReference type="InterPro" id="IPR050158">
    <property type="entry name" value="Ubiquitin_ubiquitin-like"/>
</dbReference>
<dbReference type="InterPro" id="IPR000626">
    <property type="entry name" value="Ubiquitin-like_dom"/>
</dbReference>
<feature type="region of interest" description="Disordered" evidence="1">
    <location>
        <begin position="667"/>
        <end position="704"/>
    </location>
</feature>
<feature type="compositionally biased region" description="Basic residues" evidence="1">
    <location>
        <begin position="680"/>
        <end position="689"/>
    </location>
</feature>
<sequence length="1326" mass="148595">MKSERHRNLIVDPPGLDSNGFIFDSGKSSSFTAGNKKLSFVVVHNNRFACLEDDDAQDEPVDSFMSFEKGQHLLCDKKDTPFNRDPKKSDWAAFLFGIWARMTSLRQLVVGAVNSWSIVKNFAFVALNFSTVFGFLAAERTTTTPVPVGATSSSHTHFPQKKKSRKKKKNKKKKSKKKKNYKRKKNYYKKKGLFWKNREPPGPWRTPEVAMPLAVDDLSPRRARRARERWEKKQQKHRSRRFLSYRGLVHRSFPIRLRNARFYPSKPVPSNAEQTPAPNAPCLQIFMKGLAGKTLVLDADALYSISKIKSLIQEKEGIPPDAQCLSFSTKVLEDGRTLRDYNIRKDSTLHLSARLMGGTGSSRSSQVFFIHTVQGRKLLQPVKDRYRNPILNNNGSPYTSLNGCTVISALVALDFLKVESADASTDPVPSEARLIEIIDEECVPLLKFLRDMSNLSYGDYLEAMDVNNYILGQLGEGKVKAVERGEDYPAYGGPADDSKALGEFLSALANTRNNAAATLLISGHSVCILKHHIGDGDVDFHLVDSLNIEKYRYSCATRTLFKEQKALESYILETYGCAGEMFLGYVYEPEEGVANEISPATRQHADAGSAFQHPVTMDSLKQPFAFSENICAEENDTATGMSSRGPLWFDLEDTGLNSIKRVLDFEPASSQLKSGPSGKKANRTKRTGHAKNDTKEAESQRVAEDSRPIQVHINTFQGRKLNPPFLGKDGNPYTSENGCPVISALVARLFLGSAVAAVPDNFQILNIIDLDCLSILERLRPKYPRPVQNQGQKKRKQNPTRYGFLDHLHVNAELLSDLQRIDSPDGSPGYEGTIKDDRTLHEFLSALATASQEAAGTILIGDHVFCVLKYASDDGDIIFDFVDSHQNPTTKCATRTRCRGQASLTSFILDTYGAKDLDIQGFVYEAKRGVEHAFETEDLEDSLASVSNESESRSSEGDESESRHLGVQQLEPGAFTGKTNPENSDLLRILTNNYYMNEIISNSPNPPNASQGNAHKEVKVPLKLIKEWMNAGKLKQIPFDAAQLNKCFGSTEVDSDAELDTDSDSEPEEDDMDPQLADTEQPVDIDADPDEAADFNRAHFLLGHNTERIPYPTLKPTNIGERMNDSDDRGQVTIVAAKNICGAVCNHYPVVYFCHVDGFVVSCHVSWGQTYKKRGADSVYMEFLGYSGGHVFTRTYYLLSYRLDSDGYRMMTIFCNLCNGAHKTFHLHNLMLVTFRGRRPRGHVGHHHGPIWDNRITKLAWVSRSDNSKKHNLKQNKRYFPLSSCVLENHRDDSSKSFSGFAMLVRRRKRTIHIHCFATRIAFTRA</sequence>
<dbReference type="PRINTS" id="PR00348">
    <property type="entry name" value="UBIQUITIN"/>
</dbReference>
<dbReference type="InParanoid" id="A0A1Z5KQ46"/>
<dbReference type="EMBL" id="BDSP01000273">
    <property type="protein sequence ID" value="GAX28433.1"/>
    <property type="molecule type" value="Genomic_DNA"/>
</dbReference>
<keyword evidence="4" id="KW-1185">Reference proteome</keyword>
<name>A0A1Z5KQ46_FISSO</name>
<feature type="region of interest" description="Disordered" evidence="1">
    <location>
        <begin position="1052"/>
        <end position="1076"/>
    </location>
</feature>
<dbReference type="InterPro" id="IPR019956">
    <property type="entry name" value="Ubiquitin_dom"/>
</dbReference>
<evidence type="ECO:0000256" key="1">
    <source>
        <dbReference type="SAM" id="MobiDB-lite"/>
    </source>
</evidence>
<feature type="compositionally biased region" description="Polar residues" evidence="1">
    <location>
        <begin position="145"/>
        <end position="157"/>
    </location>
</feature>